<dbReference type="GO" id="GO:0009002">
    <property type="term" value="F:serine-type D-Ala-D-Ala carboxypeptidase activity"/>
    <property type="evidence" value="ECO:0007669"/>
    <property type="project" value="InterPro"/>
</dbReference>
<evidence type="ECO:0000256" key="10">
    <source>
        <dbReference type="ARBA" id="ARBA00022984"/>
    </source>
</evidence>
<dbReference type="PANTHER" id="PTHR30627">
    <property type="entry name" value="PEPTIDOGLYCAN D,D-TRANSPEPTIDASE"/>
    <property type="match status" value="1"/>
</dbReference>
<evidence type="ECO:0000256" key="4">
    <source>
        <dbReference type="ARBA" id="ARBA00022475"/>
    </source>
</evidence>
<reference evidence="17" key="1">
    <citation type="journal article" date="2014" name="Sci. Data">
        <title>Genomes of diverse isolates of the marine cyanobacterium Prochlorococcus.</title>
        <authorList>
            <person name="Biller S."/>
            <person name="Berube P."/>
            <person name="Thompson J."/>
            <person name="Kelly L."/>
            <person name="Roggensack S."/>
            <person name="Awad L."/>
            <person name="Roache-Johnson K."/>
            <person name="Ding H."/>
            <person name="Giovannoni S.J."/>
            <person name="Moore L.R."/>
            <person name="Chisholm S.W."/>
        </authorList>
    </citation>
    <scope>NUCLEOTIDE SEQUENCE [LARGE SCALE GENOMIC DNA]</scope>
    <source>
        <strain evidence="17">MIT 9302</strain>
    </source>
</reference>
<keyword evidence="12" id="KW-0472">Membrane</keyword>
<dbReference type="SUPFAM" id="SSF56601">
    <property type="entry name" value="beta-lactamase/transpeptidase-like"/>
    <property type="match status" value="1"/>
</dbReference>
<evidence type="ECO:0000256" key="6">
    <source>
        <dbReference type="ARBA" id="ARBA00022670"/>
    </source>
</evidence>
<dbReference type="AlphaFoldDB" id="A0A0A2AEH4"/>
<protein>
    <submittedName>
        <fullName evidence="16">Cell division protein FtsI (Peptidoglycan synthetase)</fullName>
        <ecNumber evidence="16">2.4.1.129</ecNumber>
    </submittedName>
</protein>
<dbReference type="Gene3D" id="3.90.1310.10">
    <property type="entry name" value="Penicillin-binding protein 2a (Domain 2)"/>
    <property type="match status" value="1"/>
</dbReference>
<feature type="domain" description="Penicillin-binding protein transpeptidase" evidence="14">
    <location>
        <begin position="219"/>
        <end position="543"/>
    </location>
</feature>
<evidence type="ECO:0000256" key="3">
    <source>
        <dbReference type="ARBA" id="ARBA00007171"/>
    </source>
</evidence>
<evidence type="ECO:0000259" key="14">
    <source>
        <dbReference type="Pfam" id="PF00905"/>
    </source>
</evidence>
<keyword evidence="16" id="KW-0132">Cell division</keyword>
<comment type="subcellular location">
    <subcellularLocation>
        <location evidence="2">Cell membrane</location>
    </subcellularLocation>
    <subcellularLocation>
        <location evidence="1">Membrane</location>
        <topology evidence="1">Single-pass membrane protein</topology>
    </subcellularLocation>
</comment>
<dbReference type="GO" id="GO:0009252">
    <property type="term" value="P:peptidoglycan biosynthetic process"/>
    <property type="evidence" value="ECO:0007669"/>
    <property type="project" value="UniProtKB-KW"/>
</dbReference>
<feature type="domain" description="Penicillin-binding protein dimerisation" evidence="15">
    <location>
        <begin position="15"/>
        <end position="184"/>
    </location>
</feature>
<dbReference type="GO" id="GO:0071972">
    <property type="term" value="F:peptidoglycan L,D-transpeptidase activity"/>
    <property type="evidence" value="ECO:0007669"/>
    <property type="project" value="TreeGrafter"/>
</dbReference>
<proteinExistence type="inferred from homology"/>
<keyword evidence="13" id="KW-0961">Cell wall biogenesis/degradation</keyword>
<keyword evidence="4" id="KW-1003">Cell membrane</keyword>
<dbReference type="GO" id="GO:0005886">
    <property type="term" value="C:plasma membrane"/>
    <property type="evidence" value="ECO:0007669"/>
    <property type="project" value="UniProtKB-SubCell"/>
</dbReference>
<keyword evidence="10" id="KW-0573">Peptidoglycan synthesis</keyword>
<dbReference type="Gene3D" id="3.40.710.10">
    <property type="entry name" value="DD-peptidase/beta-lactamase superfamily"/>
    <property type="match status" value="1"/>
</dbReference>
<dbReference type="Proteomes" id="UP000030445">
    <property type="component" value="Unassembled WGS sequence"/>
</dbReference>
<dbReference type="Pfam" id="PF03717">
    <property type="entry name" value="PBP_dimer"/>
    <property type="match status" value="1"/>
</dbReference>
<dbReference type="eggNOG" id="COG0768">
    <property type="taxonomic scope" value="Bacteria"/>
</dbReference>
<sequence>MQMSDENRIRLIASQPIRGRILDKNGNVLADSRVKYSLIIKPQAVNESDWGKHKLIISDLLNIDKNLIQTKYFDGLKNQKLAVTIIDDLSVNQLIKFKENEDNLFSFEIATKLIRNYPYKSLAAHLIGYTQPITDLEYKFLSKKGYKLNDLIGRTGIEYVYEDFIRGEWGGEMVEVNSLGKFQRSLGVKPSIQGNDIELTIDMELQLIAEEVLKDKKAGAIIVMDPRDGAIKAMASRPTFDLNFFSKDFKPEKEYNKLFNSTEKPLFNRALNAYDPGSVWKIVTALAGLESGKFPIDTMLETKPCITYGSQCFREHNDLGFGVIGYEDALRVSSNTFFYQVGYGVGVDEIHKVSRKLGFNSLSGIEISEQENIGLVASSKWAKEGRGWGEPGRTPWVPEDIASMSIGQFVVQVTPIQLARAYAAIANGGYLVTPHLVKKDDGNVLDKQRIKIDIDPNNIQLIKDGLRKVVESGTGVSINYGVSNLPPVSGKTGTAEDGEGGLDHAWFVCFTPSEKSELLIVAFAQNTPGGGSVHALPMARQILKVWNEQN</sequence>
<comment type="similarity">
    <text evidence="3">Belongs to the transpeptidase family.</text>
</comment>
<dbReference type="GO" id="GO:0051301">
    <property type="term" value="P:cell division"/>
    <property type="evidence" value="ECO:0007669"/>
    <property type="project" value="UniProtKB-KW"/>
</dbReference>
<dbReference type="GO" id="GO:0016757">
    <property type="term" value="F:glycosyltransferase activity"/>
    <property type="evidence" value="ECO:0007669"/>
    <property type="project" value="UniProtKB-KW"/>
</dbReference>
<evidence type="ECO:0000256" key="12">
    <source>
        <dbReference type="ARBA" id="ARBA00023136"/>
    </source>
</evidence>
<dbReference type="InterPro" id="IPR005311">
    <property type="entry name" value="PBP_dimer"/>
</dbReference>
<keyword evidence="16" id="KW-0131">Cell cycle</keyword>
<dbReference type="PANTHER" id="PTHR30627:SF2">
    <property type="entry name" value="PEPTIDOGLYCAN D,D-TRANSPEPTIDASE MRDA"/>
    <property type="match status" value="1"/>
</dbReference>
<evidence type="ECO:0000256" key="8">
    <source>
        <dbReference type="ARBA" id="ARBA00022801"/>
    </source>
</evidence>
<gene>
    <name evidence="16" type="ORF">EU96_0116</name>
</gene>
<name>A0A0A2AEH4_PROMR</name>
<keyword evidence="5" id="KW-0997">Cell inner membrane</keyword>
<evidence type="ECO:0000256" key="1">
    <source>
        <dbReference type="ARBA" id="ARBA00004167"/>
    </source>
</evidence>
<evidence type="ECO:0000256" key="5">
    <source>
        <dbReference type="ARBA" id="ARBA00022519"/>
    </source>
</evidence>
<accession>A0A0A2AEH4</accession>
<dbReference type="GO" id="GO:0008360">
    <property type="term" value="P:regulation of cell shape"/>
    <property type="evidence" value="ECO:0007669"/>
    <property type="project" value="UniProtKB-KW"/>
</dbReference>
<dbReference type="GO" id="GO:0006508">
    <property type="term" value="P:proteolysis"/>
    <property type="evidence" value="ECO:0007669"/>
    <property type="project" value="UniProtKB-KW"/>
</dbReference>
<evidence type="ECO:0000256" key="11">
    <source>
        <dbReference type="ARBA" id="ARBA00022989"/>
    </source>
</evidence>
<dbReference type="GO" id="GO:0071555">
    <property type="term" value="P:cell wall organization"/>
    <property type="evidence" value="ECO:0007669"/>
    <property type="project" value="UniProtKB-KW"/>
</dbReference>
<keyword evidence="8" id="KW-0378">Hydrolase</keyword>
<dbReference type="InterPro" id="IPR036138">
    <property type="entry name" value="PBP_dimer_sf"/>
</dbReference>
<dbReference type="NCBIfam" id="TIGR03423">
    <property type="entry name" value="pbp2_mrdA"/>
    <property type="match status" value="1"/>
</dbReference>
<keyword evidence="16" id="KW-0328">Glycosyltransferase</keyword>
<keyword evidence="11" id="KW-1133">Transmembrane helix</keyword>
<dbReference type="Gene3D" id="3.30.1390.30">
    <property type="entry name" value="Penicillin-binding protein 2a, domain 3"/>
    <property type="match status" value="1"/>
</dbReference>
<dbReference type="EC" id="2.4.1.129" evidence="16"/>
<evidence type="ECO:0000313" key="17">
    <source>
        <dbReference type="Proteomes" id="UP000030445"/>
    </source>
</evidence>
<evidence type="ECO:0000256" key="2">
    <source>
        <dbReference type="ARBA" id="ARBA00004236"/>
    </source>
</evidence>
<keyword evidence="16" id="KW-0808">Transferase</keyword>
<keyword evidence="9" id="KW-0133">Cell shape</keyword>
<evidence type="ECO:0000256" key="13">
    <source>
        <dbReference type="ARBA" id="ARBA00023316"/>
    </source>
</evidence>
<organism evidence="16 17">
    <name type="scientific">Prochlorococcus marinus str. MIT 9302</name>
    <dbReference type="NCBI Taxonomy" id="74545"/>
    <lineage>
        <taxon>Bacteria</taxon>
        <taxon>Bacillati</taxon>
        <taxon>Cyanobacteriota</taxon>
        <taxon>Cyanophyceae</taxon>
        <taxon>Synechococcales</taxon>
        <taxon>Prochlorococcaceae</taxon>
        <taxon>Prochlorococcus</taxon>
    </lineage>
</organism>
<comment type="caution">
    <text evidence="16">The sequence shown here is derived from an EMBL/GenBank/DDBJ whole genome shotgun (WGS) entry which is preliminary data.</text>
</comment>
<dbReference type="STRING" id="74545.EU96_0116"/>
<dbReference type="InterPro" id="IPR001460">
    <property type="entry name" value="PCN-bd_Tpept"/>
</dbReference>
<dbReference type="Pfam" id="PF00905">
    <property type="entry name" value="Transpeptidase"/>
    <property type="match status" value="1"/>
</dbReference>
<dbReference type="SUPFAM" id="SSF56519">
    <property type="entry name" value="Penicillin binding protein dimerisation domain"/>
    <property type="match status" value="1"/>
</dbReference>
<dbReference type="InterPro" id="IPR050515">
    <property type="entry name" value="Beta-lactam/transpept"/>
</dbReference>
<evidence type="ECO:0000256" key="7">
    <source>
        <dbReference type="ARBA" id="ARBA00022692"/>
    </source>
</evidence>
<keyword evidence="6" id="KW-0645">Protease</keyword>
<evidence type="ECO:0000256" key="9">
    <source>
        <dbReference type="ARBA" id="ARBA00022960"/>
    </source>
</evidence>
<dbReference type="EMBL" id="JNAM01000002">
    <property type="protein sequence ID" value="KGF98808.1"/>
    <property type="molecule type" value="Genomic_DNA"/>
</dbReference>
<evidence type="ECO:0000259" key="15">
    <source>
        <dbReference type="Pfam" id="PF03717"/>
    </source>
</evidence>
<dbReference type="InterPro" id="IPR012338">
    <property type="entry name" value="Beta-lactam/transpept-like"/>
</dbReference>
<dbReference type="GO" id="GO:0008658">
    <property type="term" value="F:penicillin binding"/>
    <property type="evidence" value="ECO:0007669"/>
    <property type="project" value="InterPro"/>
</dbReference>
<evidence type="ECO:0000313" key="16">
    <source>
        <dbReference type="EMBL" id="KGF98808.1"/>
    </source>
</evidence>
<keyword evidence="7" id="KW-0812">Transmembrane</keyword>
<dbReference type="InterPro" id="IPR017790">
    <property type="entry name" value="Penicillin-binding_protein_2"/>
</dbReference>